<name>A0ACD4ZJ35_9ACTN</name>
<dbReference type="Proteomes" id="UP001348369">
    <property type="component" value="Chromosome"/>
</dbReference>
<evidence type="ECO:0000313" key="2">
    <source>
        <dbReference type="Proteomes" id="UP001348369"/>
    </source>
</evidence>
<accession>A0ACD4ZJ35</accession>
<protein>
    <submittedName>
        <fullName evidence="1">Methyltransferase</fullName>
    </submittedName>
</protein>
<reference evidence="1" key="1">
    <citation type="submission" date="2022-10" db="EMBL/GenBank/DDBJ databases">
        <title>The complete genomes of actinobacterial strains from the NBC collection.</title>
        <authorList>
            <person name="Joergensen T.S."/>
            <person name="Alvarez Arevalo M."/>
            <person name="Sterndorff E.B."/>
            <person name="Faurdal D."/>
            <person name="Vuksanovic O."/>
            <person name="Mourched A.-S."/>
            <person name="Charusanti P."/>
            <person name="Shaw S."/>
            <person name="Blin K."/>
            <person name="Weber T."/>
        </authorList>
    </citation>
    <scope>NUCLEOTIDE SEQUENCE</scope>
    <source>
        <strain evidence="1">NBC 01771</strain>
    </source>
</reference>
<keyword evidence="1" id="KW-0808">Transferase</keyword>
<keyword evidence="1" id="KW-0489">Methyltransferase</keyword>
<evidence type="ECO:0000313" key="1">
    <source>
        <dbReference type="EMBL" id="WSB98160.1"/>
    </source>
</evidence>
<proteinExistence type="predicted"/>
<dbReference type="EMBL" id="CP109109">
    <property type="protein sequence ID" value="WSB98160.1"/>
    <property type="molecule type" value="Genomic_DNA"/>
</dbReference>
<gene>
    <name evidence="1" type="ORF">OG835_14770</name>
</gene>
<sequence length="227" mass="24329">MAVLRTDRPQRMLAIPGVYAPQQDSHLLMQAIRREGVGPGMDVLDLGTGTGVLALGAARLGARVTAIDVSRRAVLCARVNAALSRRRVMVCRRDLSAIASSFGGRYDVVISNPPYVPTPPAGLLRSGAGRAWNGGHDGRALVDQVCACAANALRPRGVLLMVHSGLCGTETTIDRLTEVGLRARVSDRMLIPFGPVMRSRLAWLRGQGLVDEGQHNEELVVIRAEQP</sequence>
<keyword evidence="2" id="KW-1185">Reference proteome</keyword>
<organism evidence="1 2">
    <name type="scientific">Streptomyces scopuliridis</name>
    <dbReference type="NCBI Taxonomy" id="452529"/>
    <lineage>
        <taxon>Bacteria</taxon>
        <taxon>Bacillati</taxon>
        <taxon>Actinomycetota</taxon>
        <taxon>Actinomycetes</taxon>
        <taxon>Kitasatosporales</taxon>
        <taxon>Streptomycetaceae</taxon>
        <taxon>Streptomyces</taxon>
    </lineage>
</organism>